<dbReference type="AlphaFoldDB" id="A0A813PJH4"/>
<protein>
    <submittedName>
        <fullName evidence="2">Uncharacterized protein</fullName>
    </submittedName>
</protein>
<keyword evidence="1" id="KW-0732">Signal</keyword>
<name>A0A813PJH4_9BILA</name>
<evidence type="ECO:0000256" key="1">
    <source>
        <dbReference type="SAM" id="SignalP"/>
    </source>
</evidence>
<dbReference type="EMBL" id="CAJNOC010000374">
    <property type="protein sequence ID" value="CAF0752108.1"/>
    <property type="molecule type" value="Genomic_DNA"/>
</dbReference>
<proteinExistence type="predicted"/>
<comment type="caution">
    <text evidence="2">The sequence shown here is derived from an EMBL/GenBank/DDBJ whole genome shotgun (WGS) entry which is preliminary data.</text>
</comment>
<evidence type="ECO:0000313" key="3">
    <source>
        <dbReference type="Proteomes" id="UP000663879"/>
    </source>
</evidence>
<accession>A0A813PJH4</accession>
<keyword evidence="3" id="KW-1185">Reference proteome</keyword>
<feature type="chain" id="PRO_5032689433" evidence="1">
    <location>
        <begin position="23"/>
        <end position="96"/>
    </location>
</feature>
<reference evidence="2" key="1">
    <citation type="submission" date="2021-02" db="EMBL/GenBank/DDBJ databases">
        <authorList>
            <person name="Nowell W R."/>
        </authorList>
    </citation>
    <scope>NUCLEOTIDE SEQUENCE</scope>
    <source>
        <strain evidence="2">Ploen Becks lab</strain>
    </source>
</reference>
<evidence type="ECO:0000313" key="2">
    <source>
        <dbReference type="EMBL" id="CAF0752108.1"/>
    </source>
</evidence>
<organism evidence="2 3">
    <name type="scientific">Brachionus calyciflorus</name>
    <dbReference type="NCBI Taxonomy" id="104777"/>
    <lineage>
        <taxon>Eukaryota</taxon>
        <taxon>Metazoa</taxon>
        <taxon>Spiralia</taxon>
        <taxon>Gnathifera</taxon>
        <taxon>Rotifera</taxon>
        <taxon>Eurotatoria</taxon>
        <taxon>Monogononta</taxon>
        <taxon>Pseudotrocha</taxon>
        <taxon>Ploima</taxon>
        <taxon>Brachionidae</taxon>
        <taxon>Brachionus</taxon>
    </lineage>
</organism>
<feature type="signal peptide" evidence="1">
    <location>
        <begin position="1"/>
        <end position="22"/>
    </location>
</feature>
<dbReference type="Proteomes" id="UP000663879">
    <property type="component" value="Unassembled WGS sequence"/>
</dbReference>
<gene>
    <name evidence="2" type="ORF">OXX778_LOCUS3974</name>
</gene>
<sequence length="96" mass="10545">MKKKLIILQILVLCLLVNESFGSIILPIRAPTGKRSVDDSLQMSQMGVSNDDGMNKRFAVNLGTAKSAGWIQGRKKRLVAIGGSPFQWGFDQIILD</sequence>